<keyword evidence="1" id="KW-1133">Transmembrane helix</keyword>
<evidence type="ECO:0000313" key="3">
    <source>
        <dbReference type="Proteomes" id="UP001190700"/>
    </source>
</evidence>
<gene>
    <name evidence="2" type="ORF">CYMTET_49548</name>
</gene>
<reference evidence="2 3" key="1">
    <citation type="journal article" date="2015" name="Genome Biol. Evol.">
        <title>Comparative Genomics of a Bacterivorous Green Alga Reveals Evolutionary Causalities and Consequences of Phago-Mixotrophic Mode of Nutrition.</title>
        <authorList>
            <person name="Burns J.A."/>
            <person name="Paasch A."/>
            <person name="Narechania A."/>
            <person name="Kim E."/>
        </authorList>
    </citation>
    <scope>NUCLEOTIDE SEQUENCE [LARGE SCALE GENOMIC DNA]</scope>
    <source>
        <strain evidence="2 3">PLY_AMNH</strain>
    </source>
</reference>
<dbReference type="Proteomes" id="UP001190700">
    <property type="component" value="Unassembled WGS sequence"/>
</dbReference>
<accession>A0AAE0BPW0</accession>
<dbReference type="PANTHER" id="PTHR34730:SF1">
    <property type="entry name" value="PARAQUAT-INDUCIBLE PROTEIN A"/>
    <property type="match status" value="1"/>
</dbReference>
<evidence type="ECO:0000313" key="2">
    <source>
        <dbReference type="EMBL" id="KAK3240626.1"/>
    </source>
</evidence>
<feature type="transmembrane region" description="Helical" evidence="1">
    <location>
        <begin position="1011"/>
        <end position="1031"/>
    </location>
</feature>
<protein>
    <submittedName>
        <fullName evidence="2">Uncharacterized protein</fullName>
    </submittedName>
</protein>
<proteinExistence type="predicted"/>
<feature type="transmembrane region" description="Helical" evidence="1">
    <location>
        <begin position="967"/>
        <end position="991"/>
    </location>
</feature>
<dbReference type="PANTHER" id="PTHR34730">
    <property type="entry name" value="UNNAMED PRODUCT"/>
    <property type="match status" value="1"/>
</dbReference>
<keyword evidence="1" id="KW-0812">Transmembrane</keyword>
<feature type="transmembrane region" description="Helical" evidence="1">
    <location>
        <begin position="786"/>
        <end position="810"/>
    </location>
</feature>
<sequence length="1067" mass="116005">MTDGDIQVSVLTSRNALALRRSILFCIALSATLQCSLASKIVDTNSLATPRLLEGQPECNSSFHQFPELNAILANLTISLNQSIPIKQSGFEINVTNLECHKVQVNCLEVEDVCATGVCTTLVVSASHIQFACSAKISEQSSGNVVPEGDVDVAISIDDLGLLLPFELQLSKENLVEQISLDNSDPRKKVFFTVLPENLTFSGGTTKLRNLLNLLKGTVIVLLEEQIPKMVLSEVSNLLTNQLNPILQIAPTVMEPYTQPRPAPASPAQPAPDATWLNWQHTNSLNILSTLLAELRIDLILELTGHSSLSIPLSTPIELPLHSALANITLTVQQAALPLPSPSSRIDLTGLDTITSIDIINATGNYTMRSRVVFQKLGVQVAGHLETVAGPMVQGASQPLEENFTMSLVLTNSTLDLDLLLAVDQDKFGALEMSQLLMADTLFDGLGCLLSVFAQSKSQVMVQLTQVQVHAGSVEGPTSKGLGPDVDRLLQSILGIPHEWYGPLTVANTLLDYFGLSAINTQLQSYLQLGVGFLPCKPPPPVPTTQYIDWRTSPLQNLSTMVSADIVNVLVDLFKPVNSGSVVLNKALDPHGSVAEQGVTLDYSLTNISLAGMDTLSELKLLEPVGQYNLNSTIRYQDSLPITAAADVEVSVMWQGKTVTNRFDVSTSMAGLYFSSGALLKVNRSRLGQVRMDQLSNLGCVLASVVETEVAGAEAGVSDASLTFHTVGTAAVPANITQTANAALSYLATQFEEFVNYNMEGSTVKGEGICSGRTEDSKSKPWEMPFWMLVIVVFMLAVLALVGAFYTFFYDPMLGKDPEMFTPFGDEDKAAGAEVGEHSGAAEDPLQWSLMLNPQLHQYLRLAIPALLVTNFVAFALGNAHTAATIELDYKIGEDWYHGPVVYWMGLKKTSTDSYNAKAYAVCLLISFFSGGFLYLNVCILLAVWVMPPSLLHPVRRAQVLQVSQFFGKWTLVEPYILIMMMVAYNISFSITPDLSFELILYMNRDNPFGSYWYIVACIGSIVLTQLIVLLNNKVHLPTFAEQPPLLESASAADQFGVKHDYLDLVQ</sequence>
<keyword evidence="1" id="KW-0472">Membrane</keyword>
<keyword evidence="3" id="KW-1185">Reference proteome</keyword>
<evidence type="ECO:0000256" key="1">
    <source>
        <dbReference type="SAM" id="Phobius"/>
    </source>
</evidence>
<feature type="transmembrane region" description="Helical" evidence="1">
    <location>
        <begin position="859"/>
        <end position="878"/>
    </location>
</feature>
<name>A0AAE0BPW0_9CHLO</name>
<dbReference type="AlphaFoldDB" id="A0AAE0BPW0"/>
<comment type="caution">
    <text evidence="2">The sequence shown here is derived from an EMBL/GenBank/DDBJ whole genome shotgun (WGS) entry which is preliminary data.</text>
</comment>
<feature type="transmembrane region" description="Helical" evidence="1">
    <location>
        <begin position="919"/>
        <end position="946"/>
    </location>
</feature>
<dbReference type="EMBL" id="LGRX02033588">
    <property type="protein sequence ID" value="KAK3240626.1"/>
    <property type="molecule type" value="Genomic_DNA"/>
</dbReference>
<organism evidence="2 3">
    <name type="scientific">Cymbomonas tetramitiformis</name>
    <dbReference type="NCBI Taxonomy" id="36881"/>
    <lineage>
        <taxon>Eukaryota</taxon>
        <taxon>Viridiplantae</taxon>
        <taxon>Chlorophyta</taxon>
        <taxon>Pyramimonadophyceae</taxon>
        <taxon>Pyramimonadales</taxon>
        <taxon>Pyramimonadaceae</taxon>
        <taxon>Cymbomonas</taxon>
    </lineage>
</organism>